<dbReference type="SUPFAM" id="SSF63418">
    <property type="entry name" value="MurE/MurF N-terminal domain"/>
    <property type="match status" value="1"/>
</dbReference>
<dbReference type="InterPro" id="IPR036615">
    <property type="entry name" value="Mur_ligase_C_dom_sf"/>
</dbReference>
<dbReference type="Pfam" id="PF08245">
    <property type="entry name" value="Mur_ligase_M"/>
    <property type="match status" value="1"/>
</dbReference>
<keyword evidence="16" id="KW-1185">Reference proteome</keyword>
<feature type="domain" description="Mur ligase C-terminal" evidence="13">
    <location>
        <begin position="321"/>
        <end position="449"/>
    </location>
</feature>
<dbReference type="InterPro" id="IPR035911">
    <property type="entry name" value="MurE/MurF_N"/>
</dbReference>
<evidence type="ECO:0000256" key="1">
    <source>
        <dbReference type="ARBA" id="ARBA00022490"/>
    </source>
</evidence>
<evidence type="ECO:0000259" key="12">
    <source>
        <dbReference type="Pfam" id="PF01225"/>
    </source>
</evidence>
<comment type="caution">
    <text evidence="15">The sequence shown here is derived from an EMBL/GenBank/DDBJ whole genome shotgun (WGS) entry which is preliminary data.</text>
</comment>
<dbReference type="InterPro" id="IPR000713">
    <property type="entry name" value="Mur_ligase_N"/>
</dbReference>
<dbReference type="EMBL" id="RAYQ01000012">
    <property type="protein sequence ID" value="RKI90938.1"/>
    <property type="molecule type" value="Genomic_DNA"/>
</dbReference>
<dbReference type="SUPFAM" id="SSF53623">
    <property type="entry name" value="MurD-like peptide ligases, catalytic domain"/>
    <property type="match status" value="1"/>
</dbReference>
<dbReference type="EC" id="6.3.2.10" evidence="10 11"/>
<dbReference type="Gene3D" id="3.40.1390.10">
    <property type="entry name" value="MurE/MurF, N-terminal domain"/>
    <property type="match status" value="1"/>
</dbReference>
<keyword evidence="6 10" id="KW-0133">Cell shape</keyword>
<dbReference type="GO" id="GO:0009252">
    <property type="term" value="P:peptidoglycan biosynthetic process"/>
    <property type="evidence" value="ECO:0007669"/>
    <property type="project" value="UniProtKB-UniRule"/>
</dbReference>
<reference evidence="15 16" key="1">
    <citation type="submission" date="2018-09" db="EMBL/GenBank/DDBJ databases">
        <title>Murine metabolic-syndrome-specific gut microbial biobank.</title>
        <authorList>
            <person name="Liu C."/>
        </authorList>
    </citation>
    <scope>NUCLEOTIDE SEQUENCE [LARGE SCALE GENOMIC DNA]</scope>
    <source>
        <strain evidence="15 16">0.1xD8-82</strain>
    </source>
</reference>
<dbReference type="GO" id="GO:0005524">
    <property type="term" value="F:ATP binding"/>
    <property type="evidence" value="ECO:0007669"/>
    <property type="project" value="UniProtKB-UniRule"/>
</dbReference>
<keyword evidence="4 10" id="KW-0547">Nucleotide-binding</keyword>
<accession>A0A3A9AI14</accession>
<keyword evidence="9 10" id="KW-0961">Cell wall biogenesis/degradation</keyword>
<evidence type="ECO:0000313" key="15">
    <source>
        <dbReference type="EMBL" id="RKI90938.1"/>
    </source>
</evidence>
<dbReference type="Proteomes" id="UP000280696">
    <property type="component" value="Unassembled WGS sequence"/>
</dbReference>
<evidence type="ECO:0000256" key="2">
    <source>
        <dbReference type="ARBA" id="ARBA00022598"/>
    </source>
</evidence>
<dbReference type="InterPro" id="IPR005863">
    <property type="entry name" value="UDP-N-AcMur_synth"/>
</dbReference>
<evidence type="ECO:0000256" key="3">
    <source>
        <dbReference type="ARBA" id="ARBA00022618"/>
    </source>
</evidence>
<evidence type="ECO:0000313" key="16">
    <source>
        <dbReference type="Proteomes" id="UP000280696"/>
    </source>
</evidence>
<evidence type="ECO:0000256" key="9">
    <source>
        <dbReference type="ARBA" id="ARBA00023316"/>
    </source>
</evidence>
<feature type="domain" description="Mur ligase N-terminal catalytic" evidence="12">
    <location>
        <begin position="32"/>
        <end position="101"/>
    </location>
</feature>
<proteinExistence type="inferred from homology"/>
<dbReference type="GO" id="GO:0008360">
    <property type="term" value="P:regulation of cell shape"/>
    <property type="evidence" value="ECO:0007669"/>
    <property type="project" value="UniProtKB-KW"/>
</dbReference>
<dbReference type="Pfam" id="PF02875">
    <property type="entry name" value="Mur_ligase_C"/>
    <property type="match status" value="1"/>
</dbReference>
<protein>
    <recommendedName>
        <fullName evidence="10 11">UDP-N-acetylmuramoyl-tripeptide--D-alanyl-D-alanine ligase</fullName>
        <ecNumber evidence="10 11">6.3.2.10</ecNumber>
    </recommendedName>
    <alternativeName>
        <fullName evidence="10">D-alanyl-D-alanine-adding enzyme</fullName>
    </alternativeName>
</protein>
<sequence length="468" mass="50790">MRNMTLKNIAGACGGDLHMSEGRKEDLREASCVVIDSRKIEPGGVFIATKGEKADGHDFIDQVVQKGALGVVCERAPKDCSVPYILVEDSFQALKNIAEFYRKQLCVKVVGITGSVGKTSTKEFIASVLSTGYRVLKTSGNFNNEIGLPLTVLSIRQEHEIAVLEMGISDFGEMHRLSKIARPDICVITNIGQSHLEKLGSREGIFKAKSEIFDFMNPDGYVFVNGDDNLLCHIKKKGNHAPIHFGLNSENEIFASNVVDRGLFGSQAVIHANLEVFPVEIPLPGAHMVLNALAAAGVGMLLGLTSQNVKEGIAKVEAVRGRSNVLSLSDCTLIDDCYNANPGSMGAALDLLSMASGRKVAILGDMFELGEGKEQLHGDVGIYAVEKKTDVLICTGLLSRYMYEQAVCTKKRRGAGEKTEIYYFAKRDEMIRELPGLLKAGDTILVKASHGMAFEKVVEFLLSRDGNS</sequence>
<dbReference type="PANTHER" id="PTHR43024">
    <property type="entry name" value="UDP-N-ACETYLMURAMOYL-TRIPEPTIDE--D-ALANYL-D-ALANINE LIGASE"/>
    <property type="match status" value="1"/>
</dbReference>
<dbReference type="InterPro" id="IPR013221">
    <property type="entry name" value="Mur_ligase_cen"/>
</dbReference>
<comment type="pathway">
    <text evidence="10 11">Cell wall biogenesis; peptidoglycan biosynthesis.</text>
</comment>
<evidence type="ECO:0000256" key="7">
    <source>
        <dbReference type="ARBA" id="ARBA00022984"/>
    </source>
</evidence>
<evidence type="ECO:0000256" key="10">
    <source>
        <dbReference type="HAMAP-Rule" id="MF_02019"/>
    </source>
</evidence>
<keyword evidence="2 10" id="KW-0436">Ligase</keyword>
<dbReference type="NCBIfam" id="TIGR01143">
    <property type="entry name" value="murF"/>
    <property type="match status" value="1"/>
</dbReference>
<dbReference type="GO" id="GO:0071555">
    <property type="term" value="P:cell wall organization"/>
    <property type="evidence" value="ECO:0007669"/>
    <property type="project" value="UniProtKB-KW"/>
</dbReference>
<dbReference type="HAMAP" id="MF_02019">
    <property type="entry name" value="MurF"/>
    <property type="match status" value="1"/>
</dbReference>
<name>A0A3A9AI14_9FIRM</name>
<dbReference type="OrthoDB" id="9801978at2"/>
<evidence type="ECO:0000256" key="6">
    <source>
        <dbReference type="ARBA" id="ARBA00022960"/>
    </source>
</evidence>
<gene>
    <name evidence="10" type="primary">murF</name>
    <name evidence="15" type="ORF">D7V94_11945</name>
</gene>
<dbReference type="GO" id="GO:0008766">
    <property type="term" value="F:UDP-N-acetylmuramoylalanyl-D-glutamyl-2,6-diaminopimelate-D-alanyl-D-alanine ligase activity"/>
    <property type="evidence" value="ECO:0007669"/>
    <property type="project" value="RHEA"/>
</dbReference>
<dbReference type="GO" id="GO:0047480">
    <property type="term" value="F:UDP-N-acetylmuramoyl-tripeptide-D-alanyl-D-alanine ligase activity"/>
    <property type="evidence" value="ECO:0007669"/>
    <property type="project" value="UniProtKB-UniRule"/>
</dbReference>
<dbReference type="InterPro" id="IPR051046">
    <property type="entry name" value="MurCDEF_CellWall_CoF430Synth"/>
</dbReference>
<organism evidence="15 16">
    <name type="scientific">Parablautia intestinalis</name>
    <dbReference type="NCBI Taxonomy" id="2320100"/>
    <lineage>
        <taxon>Bacteria</taxon>
        <taxon>Bacillati</taxon>
        <taxon>Bacillota</taxon>
        <taxon>Clostridia</taxon>
        <taxon>Lachnospirales</taxon>
        <taxon>Lachnospiraceae</taxon>
        <taxon>Parablautia</taxon>
    </lineage>
</organism>
<comment type="similarity">
    <text evidence="10">Belongs to the MurCDEF family. MurF subfamily.</text>
</comment>
<dbReference type="SUPFAM" id="SSF53244">
    <property type="entry name" value="MurD-like peptide ligases, peptide-binding domain"/>
    <property type="match status" value="1"/>
</dbReference>
<dbReference type="PANTHER" id="PTHR43024:SF1">
    <property type="entry name" value="UDP-N-ACETYLMURAMOYL-TRIPEPTIDE--D-ALANYL-D-ALANINE LIGASE"/>
    <property type="match status" value="1"/>
</dbReference>
<comment type="function">
    <text evidence="10 11">Involved in cell wall formation. Catalyzes the final step in the synthesis of UDP-N-acetylmuramoyl-pentapeptide, the precursor of murein.</text>
</comment>
<keyword evidence="7 10" id="KW-0573">Peptidoglycan synthesis</keyword>
<comment type="catalytic activity">
    <reaction evidence="10 11">
        <text>D-alanyl-D-alanine + UDP-N-acetyl-alpha-D-muramoyl-L-alanyl-gamma-D-glutamyl-meso-2,6-diaminopimelate + ATP = UDP-N-acetyl-alpha-D-muramoyl-L-alanyl-gamma-D-glutamyl-meso-2,6-diaminopimeloyl-D-alanyl-D-alanine + ADP + phosphate + H(+)</text>
        <dbReference type="Rhea" id="RHEA:28374"/>
        <dbReference type="ChEBI" id="CHEBI:15378"/>
        <dbReference type="ChEBI" id="CHEBI:30616"/>
        <dbReference type="ChEBI" id="CHEBI:43474"/>
        <dbReference type="ChEBI" id="CHEBI:57822"/>
        <dbReference type="ChEBI" id="CHEBI:61386"/>
        <dbReference type="ChEBI" id="CHEBI:83905"/>
        <dbReference type="ChEBI" id="CHEBI:456216"/>
        <dbReference type="EC" id="6.3.2.10"/>
    </reaction>
</comment>
<feature type="domain" description="Mur ligase central" evidence="14">
    <location>
        <begin position="112"/>
        <end position="298"/>
    </location>
</feature>
<evidence type="ECO:0000256" key="11">
    <source>
        <dbReference type="RuleBase" id="RU004136"/>
    </source>
</evidence>
<comment type="subcellular location">
    <subcellularLocation>
        <location evidence="10 11">Cytoplasm</location>
    </subcellularLocation>
</comment>
<dbReference type="Gene3D" id="3.90.190.20">
    <property type="entry name" value="Mur ligase, C-terminal domain"/>
    <property type="match status" value="1"/>
</dbReference>
<dbReference type="UniPathway" id="UPA00219"/>
<evidence type="ECO:0000256" key="4">
    <source>
        <dbReference type="ARBA" id="ARBA00022741"/>
    </source>
</evidence>
<feature type="binding site" evidence="10">
    <location>
        <begin position="114"/>
        <end position="120"/>
    </location>
    <ligand>
        <name>ATP</name>
        <dbReference type="ChEBI" id="CHEBI:30616"/>
    </ligand>
</feature>
<keyword evidence="5 10" id="KW-0067">ATP-binding</keyword>
<keyword evidence="3 10" id="KW-0132">Cell division</keyword>
<dbReference type="Pfam" id="PF01225">
    <property type="entry name" value="Mur_ligase"/>
    <property type="match status" value="1"/>
</dbReference>
<evidence type="ECO:0000259" key="13">
    <source>
        <dbReference type="Pfam" id="PF02875"/>
    </source>
</evidence>
<dbReference type="Gene3D" id="3.40.1190.10">
    <property type="entry name" value="Mur-like, catalytic domain"/>
    <property type="match status" value="1"/>
</dbReference>
<dbReference type="InterPro" id="IPR004101">
    <property type="entry name" value="Mur_ligase_C"/>
</dbReference>
<dbReference type="AlphaFoldDB" id="A0A3A9AI14"/>
<dbReference type="GO" id="GO:0005737">
    <property type="term" value="C:cytoplasm"/>
    <property type="evidence" value="ECO:0007669"/>
    <property type="project" value="UniProtKB-SubCell"/>
</dbReference>
<keyword evidence="1 10" id="KW-0963">Cytoplasm</keyword>
<evidence type="ECO:0000256" key="8">
    <source>
        <dbReference type="ARBA" id="ARBA00023306"/>
    </source>
</evidence>
<evidence type="ECO:0000259" key="14">
    <source>
        <dbReference type="Pfam" id="PF08245"/>
    </source>
</evidence>
<dbReference type="GO" id="GO:0051301">
    <property type="term" value="P:cell division"/>
    <property type="evidence" value="ECO:0007669"/>
    <property type="project" value="UniProtKB-KW"/>
</dbReference>
<dbReference type="InterPro" id="IPR036565">
    <property type="entry name" value="Mur-like_cat_sf"/>
</dbReference>
<evidence type="ECO:0000256" key="5">
    <source>
        <dbReference type="ARBA" id="ARBA00022840"/>
    </source>
</evidence>
<keyword evidence="8 10" id="KW-0131">Cell cycle</keyword>